<dbReference type="GO" id="GO:0005524">
    <property type="term" value="F:ATP binding"/>
    <property type="evidence" value="ECO:0007669"/>
    <property type="project" value="UniProtKB-UniRule"/>
</dbReference>
<dbReference type="GO" id="GO:0005634">
    <property type="term" value="C:nucleus"/>
    <property type="evidence" value="ECO:0007669"/>
    <property type="project" value="TreeGrafter"/>
</dbReference>
<dbReference type="GO" id="GO:0003676">
    <property type="term" value="F:nucleic acid binding"/>
    <property type="evidence" value="ECO:0007669"/>
    <property type="project" value="InterPro"/>
</dbReference>
<evidence type="ECO:0000256" key="9">
    <source>
        <dbReference type="SAM" id="Phobius"/>
    </source>
</evidence>
<dbReference type="PROSITE" id="PS00107">
    <property type="entry name" value="PROTEIN_KINASE_ATP"/>
    <property type="match status" value="1"/>
</dbReference>
<keyword evidence="5" id="KW-0418">Kinase</keyword>
<keyword evidence="9" id="KW-0812">Transmembrane</keyword>
<feature type="non-terminal residue" evidence="11">
    <location>
        <position position="1"/>
    </location>
</feature>
<dbReference type="CDD" id="cd06222">
    <property type="entry name" value="RNase_H_like"/>
    <property type="match status" value="1"/>
</dbReference>
<feature type="compositionally biased region" description="Polar residues" evidence="8">
    <location>
        <begin position="129"/>
        <end position="144"/>
    </location>
</feature>
<evidence type="ECO:0000256" key="8">
    <source>
        <dbReference type="SAM" id="MobiDB-lite"/>
    </source>
</evidence>
<feature type="transmembrane region" description="Helical" evidence="9">
    <location>
        <begin position="823"/>
        <end position="842"/>
    </location>
</feature>
<keyword evidence="6 7" id="KW-0067">ATP-binding</keyword>
<feature type="region of interest" description="Disordered" evidence="8">
    <location>
        <begin position="356"/>
        <end position="392"/>
    </location>
</feature>
<dbReference type="InterPro" id="IPR044730">
    <property type="entry name" value="RNase_H-like_dom_plant"/>
</dbReference>
<organism evidence="11 12">
    <name type="scientific">Kingdonia uniflora</name>
    <dbReference type="NCBI Taxonomy" id="39325"/>
    <lineage>
        <taxon>Eukaryota</taxon>
        <taxon>Viridiplantae</taxon>
        <taxon>Streptophyta</taxon>
        <taxon>Embryophyta</taxon>
        <taxon>Tracheophyta</taxon>
        <taxon>Spermatophyta</taxon>
        <taxon>Magnoliopsida</taxon>
        <taxon>Ranunculales</taxon>
        <taxon>Circaeasteraceae</taxon>
        <taxon>Kingdonia</taxon>
    </lineage>
</organism>
<dbReference type="Gene3D" id="3.30.200.20">
    <property type="entry name" value="Phosphorylase Kinase, domain 1"/>
    <property type="match status" value="1"/>
</dbReference>
<keyword evidence="4 7" id="KW-0547">Nucleotide-binding</keyword>
<feature type="domain" description="Protein kinase" evidence="10">
    <location>
        <begin position="692"/>
        <end position="845"/>
    </location>
</feature>
<dbReference type="AlphaFoldDB" id="A0A7J7MI74"/>
<dbReference type="GO" id="GO:0007165">
    <property type="term" value="P:signal transduction"/>
    <property type="evidence" value="ECO:0007669"/>
    <property type="project" value="TreeGrafter"/>
</dbReference>
<dbReference type="PANTHER" id="PTHR24057:SF60">
    <property type="entry name" value="SHAGGY-RELATED PROTEIN KINASE THETA"/>
    <property type="match status" value="1"/>
</dbReference>
<dbReference type="InterPro" id="IPR011009">
    <property type="entry name" value="Kinase-like_dom_sf"/>
</dbReference>
<dbReference type="EMBL" id="JACGCM010001497">
    <property type="protein sequence ID" value="KAF6154490.1"/>
    <property type="molecule type" value="Genomic_DNA"/>
</dbReference>
<keyword evidence="12" id="KW-1185">Reference proteome</keyword>
<name>A0A7J7MI74_9MAGN</name>
<dbReference type="Gene3D" id="3.30.420.10">
    <property type="entry name" value="Ribonuclease H-like superfamily/Ribonuclease H"/>
    <property type="match status" value="1"/>
</dbReference>
<dbReference type="PANTHER" id="PTHR24057">
    <property type="entry name" value="GLYCOGEN SYNTHASE KINASE-3 ALPHA"/>
    <property type="match status" value="1"/>
</dbReference>
<reference evidence="11 12" key="1">
    <citation type="journal article" date="2020" name="IScience">
        <title>Genome Sequencing of the Endangered Kingdonia uniflora (Circaeasteraceae, Ranunculales) Reveals Potential Mechanisms of Evolutionary Specialization.</title>
        <authorList>
            <person name="Sun Y."/>
            <person name="Deng T."/>
            <person name="Zhang A."/>
            <person name="Moore M.J."/>
            <person name="Landis J.B."/>
            <person name="Lin N."/>
            <person name="Zhang H."/>
            <person name="Zhang X."/>
            <person name="Huang J."/>
            <person name="Zhang X."/>
            <person name="Sun H."/>
            <person name="Wang H."/>
        </authorList>
    </citation>
    <scope>NUCLEOTIDE SEQUENCE [LARGE SCALE GENOMIC DNA]</scope>
    <source>
        <strain evidence="11">TB1705</strain>
        <tissue evidence="11">Leaf</tissue>
    </source>
</reference>
<dbReference type="Proteomes" id="UP000541444">
    <property type="component" value="Unassembled WGS sequence"/>
</dbReference>
<evidence type="ECO:0000256" key="4">
    <source>
        <dbReference type="ARBA" id="ARBA00022741"/>
    </source>
</evidence>
<feature type="binding site" evidence="7">
    <location>
        <position position="722"/>
    </location>
    <ligand>
        <name>ATP</name>
        <dbReference type="ChEBI" id="CHEBI:30616"/>
    </ligand>
</feature>
<dbReference type="InterPro" id="IPR002156">
    <property type="entry name" value="RNaseH_domain"/>
</dbReference>
<dbReference type="InterPro" id="IPR050591">
    <property type="entry name" value="GSK-3"/>
</dbReference>
<dbReference type="SMART" id="SM00220">
    <property type="entry name" value="S_TKc"/>
    <property type="match status" value="1"/>
</dbReference>
<dbReference type="InterPro" id="IPR017441">
    <property type="entry name" value="Protein_kinase_ATP_BS"/>
</dbReference>
<evidence type="ECO:0000313" key="12">
    <source>
        <dbReference type="Proteomes" id="UP000541444"/>
    </source>
</evidence>
<dbReference type="SUPFAM" id="SSF56112">
    <property type="entry name" value="Protein kinase-like (PK-like)"/>
    <property type="match status" value="1"/>
</dbReference>
<keyword evidence="3" id="KW-0808">Transferase</keyword>
<evidence type="ECO:0000256" key="2">
    <source>
        <dbReference type="ARBA" id="ARBA00022527"/>
    </source>
</evidence>
<dbReference type="PROSITE" id="PS50011">
    <property type="entry name" value="PROTEIN_KINASE_DOM"/>
    <property type="match status" value="1"/>
</dbReference>
<dbReference type="GO" id="GO:0005737">
    <property type="term" value="C:cytoplasm"/>
    <property type="evidence" value="ECO:0007669"/>
    <property type="project" value="TreeGrafter"/>
</dbReference>
<evidence type="ECO:0000313" key="11">
    <source>
        <dbReference type="EMBL" id="KAF6154490.1"/>
    </source>
</evidence>
<dbReference type="GO" id="GO:0004523">
    <property type="term" value="F:RNA-DNA hybrid ribonuclease activity"/>
    <property type="evidence" value="ECO:0007669"/>
    <property type="project" value="InterPro"/>
</dbReference>
<keyword evidence="9" id="KW-1133">Transmembrane helix</keyword>
<evidence type="ECO:0000256" key="3">
    <source>
        <dbReference type="ARBA" id="ARBA00022679"/>
    </source>
</evidence>
<proteinExistence type="inferred from homology"/>
<dbReference type="Pfam" id="PF00069">
    <property type="entry name" value="Pkinase"/>
    <property type="match status" value="1"/>
</dbReference>
<accession>A0A7J7MI74</accession>
<feature type="region of interest" description="Disordered" evidence="8">
    <location>
        <begin position="280"/>
        <end position="334"/>
    </location>
</feature>
<feature type="region of interest" description="Disordered" evidence="8">
    <location>
        <begin position="128"/>
        <end position="150"/>
    </location>
</feature>
<feature type="compositionally biased region" description="Polar residues" evidence="8">
    <location>
        <begin position="359"/>
        <end position="392"/>
    </location>
</feature>
<protein>
    <recommendedName>
        <fullName evidence="10">Protein kinase domain-containing protein</fullName>
    </recommendedName>
</protein>
<dbReference type="InterPro" id="IPR000719">
    <property type="entry name" value="Prot_kinase_dom"/>
</dbReference>
<keyword evidence="9" id="KW-0472">Membrane</keyword>
<comment type="caution">
    <text evidence="11">The sequence shown here is derived from an EMBL/GenBank/DDBJ whole genome shotgun (WGS) entry which is preliminary data.</text>
</comment>
<comment type="similarity">
    <text evidence="1">Belongs to the protein kinase superfamily. CMGC Ser/Thr protein kinase family. GSK-3 subfamily.</text>
</comment>
<dbReference type="GO" id="GO:0030154">
    <property type="term" value="P:cell differentiation"/>
    <property type="evidence" value="ECO:0007669"/>
    <property type="project" value="TreeGrafter"/>
</dbReference>
<gene>
    <name evidence="11" type="ORF">GIB67_028382</name>
</gene>
<keyword evidence="2" id="KW-0723">Serine/threonine-protein kinase</keyword>
<evidence type="ECO:0000256" key="6">
    <source>
        <dbReference type="ARBA" id="ARBA00022840"/>
    </source>
</evidence>
<evidence type="ECO:0000256" key="5">
    <source>
        <dbReference type="ARBA" id="ARBA00022777"/>
    </source>
</evidence>
<evidence type="ECO:0000256" key="1">
    <source>
        <dbReference type="ARBA" id="ARBA00005527"/>
    </source>
</evidence>
<dbReference type="Pfam" id="PF13456">
    <property type="entry name" value="RVT_3"/>
    <property type="match status" value="1"/>
</dbReference>
<evidence type="ECO:0000256" key="7">
    <source>
        <dbReference type="PROSITE-ProRule" id="PRU10141"/>
    </source>
</evidence>
<dbReference type="GO" id="GO:0004674">
    <property type="term" value="F:protein serine/threonine kinase activity"/>
    <property type="evidence" value="ECO:0007669"/>
    <property type="project" value="UniProtKB-KW"/>
</dbReference>
<dbReference type="FunFam" id="3.30.200.20:FF:000009">
    <property type="entry name" value="Glycogen synthase kinase-3 beta"/>
    <property type="match status" value="1"/>
</dbReference>
<evidence type="ECO:0000259" key="10">
    <source>
        <dbReference type="PROSITE" id="PS50011"/>
    </source>
</evidence>
<sequence length="845" mass="94344">IMPPKSGKGCRAPQVKWNKSMDRVTIDAFKEHILAENTADNGWKPKAYYGVWDPVNCTVIADGKDWVALDQVESRKKLLAYQGKCLTEYQNLYDVMGEDGVNGERARNVGQLVDNDDNDIVGDMDNIERTTGASYPSRKTTPTAKRQRTKPTSVILESAIGTLTTELVGLRGDISARTTLVMTLSCECEQLLREVAGYDMRKLFTVMEDFVNSMERLTMRKPRGAAVVQLPPESLRAEEVRWRYALIGAPINFCERCNIIMGHRVSRCFIIITEEEGRVQSPDAGIRQEPGLERGMSEQTSRPFRSHALEQSGASKRMPPVVPPRPSRLTKGKDPVRFESAVSSILSKEASLIVGSPVGTMSSSTRGQGSQDPRQARQTCGPSTGYHTSSSRVAHRHLRAVTLLAEMSIPFSSPLTSTRRSSHAQDKINVDASFCKDKLFNHIGLVIRDTYNNFGAARASSLRFASSEEGDALAVQDGVLWAQERGLQRVIIETDAEAIHSFCKNGKTMISWTTKAILQDCLVLFGQFINISICYVSRTANSVAHVIATRPMGNNFCLTWVGSLVADVPTGRRGADSGSKRVKVDQEIERDRIVDSQLLEKVVPTTEQNMDSTSLETIASTSSFSATAKTEKPGFDQLPKEMHEMKIQDKPDCLEDKEMETAIVSGNGTETGQIIATTIGGRNGQLKQTISYMAERVVGTGSFGIVFQAKCLESGEAVAIKKVLQDKRYKNRELQIMHLLDHPNVIQLKHFFFSTTEKDELYLNLVLDYVSETVYRVEKHYSRMSQHMPLIYIQLYTYQVLFNTMNLIIVFWLFIVDFRLLSAEHLLICMVLLAYATETLSLKTY</sequence>
<dbReference type="InterPro" id="IPR036397">
    <property type="entry name" value="RNaseH_sf"/>
</dbReference>
<feature type="transmembrane region" description="Helical" evidence="9">
    <location>
        <begin position="795"/>
        <end position="816"/>
    </location>
</feature>